<evidence type="ECO:0000313" key="1">
    <source>
        <dbReference type="EMBL" id="BAU53005.1"/>
    </source>
</evidence>
<dbReference type="Proteomes" id="UP000218263">
    <property type="component" value="Chromosome"/>
</dbReference>
<evidence type="ECO:0000313" key="2">
    <source>
        <dbReference type="Proteomes" id="UP000218263"/>
    </source>
</evidence>
<dbReference type="AlphaFoldDB" id="A0A110B1J6"/>
<dbReference type="KEGG" id="mgot:MgSA37_01172"/>
<accession>A0A110B1J6</accession>
<evidence type="ECO:0008006" key="3">
    <source>
        <dbReference type="Google" id="ProtNLM"/>
    </source>
</evidence>
<reference evidence="1 2" key="1">
    <citation type="submission" date="2015-12" db="EMBL/GenBank/DDBJ databases">
        <title>Genome sequence of Mucilaginibacter gotjawali.</title>
        <authorList>
            <person name="Lee J.S."/>
            <person name="Lee K.C."/>
            <person name="Kim K.K."/>
            <person name="Lee B.W."/>
        </authorList>
    </citation>
    <scope>NUCLEOTIDE SEQUENCE [LARGE SCALE GENOMIC DNA]</scope>
    <source>
        <strain evidence="1 2">SA3-7</strain>
    </source>
</reference>
<dbReference type="RefSeq" id="WP_096350257.1">
    <property type="nucleotide sequence ID" value="NZ_AP017313.1"/>
</dbReference>
<keyword evidence="2" id="KW-1185">Reference proteome</keyword>
<name>A0A110B1J6_9SPHI</name>
<sequence length="174" mass="19526">MKVSNQFSHVVIVGKQSTGTMIQASIIPKGDSAPTIGAETGFKLHAPSYPAMFDNVNFYVSANNFKYIKFRLNIYSLKNNLPDTLLFNKEILVSLNNYKTGWTPIDLTTDAFVINADCAVTLQWVDYNKDMLKSPLVLIPAGISFSHINYYRMASQNKWKTVKGNLSAYVSLRD</sequence>
<dbReference type="EMBL" id="AP017313">
    <property type="protein sequence ID" value="BAU53005.1"/>
    <property type="molecule type" value="Genomic_DNA"/>
</dbReference>
<protein>
    <recommendedName>
        <fullName evidence="3">DNRLRE domain-containing protein</fullName>
    </recommendedName>
</protein>
<dbReference type="OrthoDB" id="2247630at2"/>
<gene>
    <name evidence="1" type="ORF">MgSA37_01172</name>
</gene>
<organism evidence="1 2">
    <name type="scientific">Mucilaginibacter gotjawali</name>
    <dbReference type="NCBI Taxonomy" id="1550579"/>
    <lineage>
        <taxon>Bacteria</taxon>
        <taxon>Pseudomonadati</taxon>
        <taxon>Bacteroidota</taxon>
        <taxon>Sphingobacteriia</taxon>
        <taxon>Sphingobacteriales</taxon>
        <taxon>Sphingobacteriaceae</taxon>
        <taxon>Mucilaginibacter</taxon>
    </lineage>
</organism>
<proteinExistence type="predicted"/>